<evidence type="ECO:0000259" key="1">
    <source>
        <dbReference type="Pfam" id="PF01593"/>
    </source>
</evidence>
<dbReference type="PANTHER" id="PTHR16128:SF5">
    <property type="entry name" value="FAD_NAD(P)-BINDING OXIDOREDUCTASE FAMILY PROTEIN"/>
    <property type="match status" value="1"/>
</dbReference>
<reference evidence="2 3" key="1">
    <citation type="submission" date="2017-09" db="EMBL/GenBank/DDBJ databases">
        <title>Depth-based differentiation of microbial function through sediment-hosted aquifers and enrichment of novel symbionts in the deep terrestrial subsurface.</title>
        <authorList>
            <person name="Probst A.J."/>
            <person name="Ladd B."/>
            <person name="Jarett J.K."/>
            <person name="Geller-Mcgrath D.E."/>
            <person name="Sieber C.M."/>
            <person name="Emerson J.B."/>
            <person name="Anantharaman K."/>
            <person name="Thomas B.C."/>
            <person name="Malmstrom R."/>
            <person name="Stieglmeier M."/>
            <person name="Klingl A."/>
            <person name="Woyke T."/>
            <person name="Ryan C.M."/>
            <person name="Banfield J.F."/>
        </authorList>
    </citation>
    <scope>NUCLEOTIDE SEQUENCE [LARGE SCALE GENOMIC DNA]</scope>
    <source>
        <strain evidence="2">CG17_big_fil_post_rev_8_21_14_2_50_48_46</strain>
    </source>
</reference>
<dbReference type="GO" id="GO:0016491">
    <property type="term" value="F:oxidoreductase activity"/>
    <property type="evidence" value="ECO:0007669"/>
    <property type="project" value="InterPro"/>
</dbReference>
<dbReference type="Pfam" id="PF13450">
    <property type="entry name" value="NAD_binding_8"/>
    <property type="match status" value="1"/>
</dbReference>
<dbReference type="Proteomes" id="UP000231019">
    <property type="component" value="Unassembled WGS sequence"/>
</dbReference>
<dbReference type="Gene3D" id="3.90.660.10">
    <property type="match status" value="1"/>
</dbReference>
<name>A0A2M7FY23_9BACT</name>
<dbReference type="PANTHER" id="PTHR16128">
    <property type="entry name" value="FAD/NAD(P)-BINDING OXIDOREDUCTASE FAMILY PROTEIN"/>
    <property type="match status" value="1"/>
</dbReference>
<dbReference type="AlphaFoldDB" id="A0A2M7FY23"/>
<proteinExistence type="predicted"/>
<dbReference type="InterPro" id="IPR002937">
    <property type="entry name" value="Amino_oxidase"/>
</dbReference>
<sequence>MRSCVVVGAGISGIIAARRLQKKGVAVKVIEKSKGFGGRMATRRVGEAVFDHGAQYLTVHGMFFRVVIEDLQDQGLVKEWGRGFLNGDKILNMDGYLRFFGSQGMASIAQKLAEPLEICLEENIVSLQAKDSEWILQSESGGSWQADAVILSPPLPQSLTLLNKSGIEPEEEILQRLKAVKFDPCIVVMAELEAPSTLPSPGALSQKDPMSPIAWIADNQAKGISPVPALTIQATAHFSRSHWKEEKEAVGLKLWEAAQKYNSVNYVALDVHKWRFAQVQNPLQENYFELNHPLPLYLAGDAFGDPFNPVEGAAVSGLESAKALLKRWA</sequence>
<dbReference type="Gene3D" id="3.50.50.60">
    <property type="entry name" value="FAD/NAD(P)-binding domain"/>
    <property type="match status" value="1"/>
</dbReference>
<dbReference type="InterPro" id="IPR036188">
    <property type="entry name" value="FAD/NAD-bd_sf"/>
</dbReference>
<dbReference type="EMBL" id="PFFQ01000063">
    <property type="protein sequence ID" value="PIW14202.1"/>
    <property type="molecule type" value="Genomic_DNA"/>
</dbReference>
<protein>
    <submittedName>
        <fullName evidence="2">NAD/FAD-dependent oxidoreductase</fullName>
    </submittedName>
</protein>
<feature type="domain" description="Amine oxidase" evidence="1">
    <location>
        <begin position="99"/>
        <end position="325"/>
    </location>
</feature>
<comment type="caution">
    <text evidence="2">The sequence shown here is derived from an EMBL/GenBank/DDBJ whole genome shotgun (WGS) entry which is preliminary data.</text>
</comment>
<dbReference type="SUPFAM" id="SSF51905">
    <property type="entry name" value="FAD/NAD(P)-binding domain"/>
    <property type="match status" value="1"/>
</dbReference>
<dbReference type="Pfam" id="PF01593">
    <property type="entry name" value="Amino_oxidase"/>
    <property type="match status" value="1"/>
</dbReference>
<evidence type="ECO:0000313" key="3">
    <source>
        <dbReference type="Proteomes" id="UP000231019"/>
    </source>
</evidence>
<gene>
    <name evidence="2" type="ORF">COW36_22765</name>
</gene>
<accession>A0A2M7FY23</accession>
<evidence type="ECO:0000313" key="2">
    <source>
        <dbReference type="EMBL" id="PIW14202.1"/>
    </source>
</evidence>
<organism evidence="2 3">
    <name type="scientific">bacterium (Candidatus Blackallbacteria) CG17_big_fil_post_rev_8_21_14_2_50_48_46</name>
    <dbReference type="NCBI Taxonomy" id="2014261"/>
    <lineage>
        <taxon>Bacteria</taxon>
        <taxon>Candidatus Blackallbacteria</taxon>
    </lineage>
</organism>